<protein>
    <recommendedName>
        <fullName evidence="3">Hedgehog/Intein (Hint) domain-containing protein</fullName>
    </recommendedName>
</protein>
<proteinExistence type="predicted"/>
<feature type="transmembrane region" description="Helical" evidence="1">
    <location>
        <begin position="212"/>
        <end position="233"/>
    </location>
</feature>
<dbReference type="Gene3D" id="2.170.16.10">
    <property type="entry name" value="Hedgehog/Intein (Hint) domain"/>
    <property type="match status" value="1"/>
</dbReference>
<dbReference type="EMBL" id="MN738772">
    <property type="protein sequence ID" value="QHS84080.1"/>
    <property type="molecule type" value="Genomic_DNA"/>
</dbReference>
<evidence type="ECO:0000313" key="2">
    <source>
        <dbReference type="EMBL" id="QHS84080.1"/>
    </source>
</evidence>
<dbReference type="InterPro" id="IPR036844">
    <property type="entry name" value="Hint_dom_sf"/>
</dbReference>
<organism evidence="2">
    <name type="scientific">viral metagenome</name>
    <dbReference type="NCBI Taxonomy" id="1070528"/>
    <lineage>
        <taxon>unclassified sequences</taxon>
        <taxon>metagenomes</taxon>
        <taxon>organismal metagenomes</taxon>
    </lineage>
</organism>
<feature type="transmembrane region" description="Helical" evidence="1">
    <location>
        <begin position="41"/>
        <end position="60"/>
    </location>
</feature>
<accession>A0A6C0AXL0</accession>
<evidence type="ECO:0008006" key="3">
    <source>
        <dbReference type="Google" id="ProtNLM"/>
    </source>
</evidence>
<feature type="transmembrane region" description="Helical" evidence="1">
    <location>
        <begin position="186"/>
        <end position="205"/>
    </location>
</feature>
<name>A0A6C0AXL0_9ZZZZ</name>
<dbReference type="AlphaFoldDB" id="A0A6C0AXL0"/>
<evidence type="ECO:0000256" key="1">
    <source>
        <dbReference type="SAM" id="Phobius"/>
    </source>
</evidence>
<keyword evidence="1" id="KW-0812">Transmembrane</keyword>
<keyword evidence="1" id="KW-1133">Transmembrane helix</keyword>
<dbReference type="SUPFAM" id="SSF51294">
    <property type="entry name" value="Hedgehog/intein (Hint) domain"/>
    <property type="match status" value="1"/>
</dbReference>
<sequence>MDDIDEEETKKMKFERIPDDFYKLIYKKYNLSYFQKFNTDIYSAIIIIFIVFLGVSYNYAKINAKSIADDWNNQKCKPNVMPFAGLINLPPDGSTIIEFTSNNFKDCMKDIFTDIANDATMPINIIIDVIKDFFDAIKDMINAIRQFVDYIRSSAQNIFQEMMGKLLNMFVGIQELMIYMKDLFSKIQGIMVGVLYLSISIYYTMKSAIGAFYELIVIILLIMAAIVLVLWIIPVTWGAAAAGLVIFLAISIPLGIIAAVMAEAFDLSLGGMPGAPTCFGDKTIIEMNDGSFKNIKYIKIGDILKNNNRVLNTFKCLSEYEDFYKINNTIVSGSHYIFKNNKSIKVCNYDNAIKEDYNSKYTYCLATESKILEIDNEIYLDFDDVKIENIKNIDFLNKKVDGGLSGNTKIKLKNGSEKEIKNINLGEVLYDNVIVLGIVKLDVENLYSNNFYIINKNIIHENNLFIHEDKKDLIKNIKPLFNVDLEDKVLYHLVTSKGYFFIENIQLVHYSEMIDIYIKNYN</sequence>
<feature type="transmembrane region" description="Helical" evidence="1">
    <location>
        <begin position="239"/>
        <end position="262"/>
    </location>
</feature>
<reference evidence="2" key="1">
    <citation type="journal article" date="2020" name="Nature">
        <title>Giant virus diversity and host interactions through global metagenomics.</title>
        <authorList>
            <person name="Schulz F."/>
            <person name="Roux S."/>
            <person name="Paez-Espino D."/>
            <person name="Jungbluth S."/>
            <person name="Walsh D.A."/>
            <person name="Denef V.J."/>
            <person name="McMahon K.D."/>
            <person name="Konstantinidis K.T."/>
            <person name="Eloe-Fadrosh E.A."/>
            <person name="Kyrpides N.C."/>
            <person name="Woyke T."/>
        </authorList>
    </citation>
    <scope>NUCLEOTIDE SEQUENCE</scope>
    <source>
        <strain evidence="2">GVMAG-S-ERX555965-48</strain>
    </source>
</reference>
<keyword evidence="1" id="KW-0472">Membrane</keyword>